<dbReference type="RefSeq" id="WP_114549220.1">
    <property type="nucleotide sequence ID" value="NZ_PPUT01000018.1"/>
</dbReference>
<keyword evidence="4 7" id="KW-0472">Membrane</keyword>
<keyword evidence="1 7" id="KW-1003">Cell membrane</keyword>
<proteinExistence type="inferred from homology"/>
<dbReference type="PANTHER" id="PTHR30518">
    <property type="entry name" value="ENDOLYTIC MUREIN TRANSGLYCOSYLASE"/>
    <property type="match status" value="1"/>
</dbReference>
<dbReference type="PANTHER" id="PTHR30518:SF2">
    <property type="entry name" value="ENDOLYTIC MUREIN TRANSGLYCOSYLASE"/>
    <property type="match status" value="1"/>
</dbReference>
<organism evidence="9 10">
    <name type="scientific">Adlercreutzia equolifaciens subsp. celatus</name>
    <dbReference type="NCBI Taxonomy" id="394340"/>
    <lineage>
        <taxon>Bacteria</taxon>
        <taxon>Bacillati</taxon>
        <taxon>Actinomycetota</taxon>
        <taxon>Coriobacteriia</taxon>
        <taxon>Eggerthellales</taxon>
        <taxon>Eggerthellaceae</taxon>
        <taxon>Adlercreutzia</taxon>
    </lineage>
</organism>
<evidence type="ECO:0000256" key="8">
    <source>
        <dbReference type="SAM" id="MobiDB-lite"/>
    </source>
</evidence>
<evidence type="ECO:0000256" key="6">
    <source>
        <dbReference type="ARBA" id="ARBA00023316"/>
    </source>
</evidence>
<evidence type="ECO:0000256" key="3">
    <source>
        <dbReference type="ARBA" id="ARBA00022989"/>
    </source>
</evidence>
<dbReference type="GO" id="GO:0071555">
    <property type="term" value="P:cell wall organization"/>
    <property type="evidence" value="ECO:0007669"/>
    <property type="project" value="UniProtKB-KW"/>
</dbReference>
<keyword evidence="3 7" id="KW-1133">Transmembrane helix</keyword>
<comment type="similarity">
    <text evidence="7">Belongs to the transglycosylase MltG family.</text>
</comment>
<dbReference type="InterPro" id="IPR003770">
    <property type="entry name" value="MLTG-like"/>
</dbReference>
<gene>
    <name evidence="7" type="primary">mltG</name>
    <name evidence="9" type="ORF">C1850_07635</name>
</gene>
<dbReference type="EC" id="4.2.2.29" evidence="7"/>
<feature type="region of interest" description="Disordered" evidence="8">
    <location>
        <begin position="385"/>
        <end position="406"/>
    </location>
</feature>
<keyword evidence="6 7" id="KW-0961">Cell wall biogenesis/degradation</keyword>
<dbReference type="GO" id="GO:0005886">
    <property type="term" value="C:plasma membrane"/>
    <property type="evidence" value="ECO:0007669"/>
    <property type="project" value="UniProtKB-SubCell"/>
</dbReference>
<evidence type="ECO:0000256" key="1">
    <source>
        <dbReference type="ARBA" id="ARBA00022475"/>
    </source>
</evidence>
<evidence type="ECO:0000256" key="5">
    <source>
        <dbReference type="ARBA" id="ARBA00023239"/>
    </source>
</evidence>
<dbReference type="GO" id="GO:0008932">
    <property type="term" value="F:lytic endotransglycosylase activity"/>
    <property type="evidence" value="ECO:0007669"/>
    <property type="project" value="UniProtKB-UniRule"/>
</dbReference>
<accession>A0A369P008</accession>
<feature type="site" description="Important for catalytic activity" evidence="7">
    <location>
        <position position="272"/>
    </location>
</feature>
<dbReference type="EMBL" id="PPUT01000018">
    <property type="protein sequence ID" value="RDC43672.1"/>
    <property type="molecule type" value="Genomic_DNA"/>
</dbReference>
<comment type="caution">
    <text evidence="9">The sequence shown here is derived from an EMBL/GenBank/DDBJ whole genome shotgun (WGS) entry which is preliminary data.</text>
</comment>
<feature type="compositionally biased region" description="Low complexity" evidence="8">
    <location>
        <begin position="11"/>
        <end position="20"/>
    </location>
</feature>
<evidence type="ECO:0000256" key="4">
    <source>
        <dbReference type="ARBA" id="ARBA00023136"/>
    </source>
</evidence>
<dbReference type="HAMAP" id="MF_02065">
    <property type="entry name" value="MltG"/>
    <property type="match status" value="1"/>
</dbReference>
<evidence type="ECO:0000313" key="10">
    <source>
        <dbReference type="Proteomes" id="UP000253805"/>
    </source>
</evidence>
<sequence length="406" mass="42668">MALHGKKVTYSSHSSRAARAAHAKGDREFRTYDTSAIMPKRSPVPFICLGVVAVVVIAAVCFFAFRGCVGSQVELLAPGQSAEVTITEGETASSIGDALVAARLIGSSREFTDEVTRLEASSALIPGTYTFQGGSTPEELVRAIMAGPAQVGDTLAVPEDITRAELSELVASATGGRITAEAFLAASENASAYVADYAFLESAGENSLEGFLFPKTYAVTEDMDAEAVVRMMLDQFGTETASIFGDFANSYPASQGLTLYQAVNLASIVAKESTGDQEVRDHVAGVFYNRLASDRPYLESDATTAYEVGREPTAEEVHAETPYSTYANAGLPPTPICSPGIESLTAVCEPTQTEDMFFYFYPDADGNMQAAFSKTYEEHQQAIADNSNAGGADGSGDAAAGEGAAA</sequence>
<feature type="transmembrane region" description="Helical" evidence="7">
    <location>
        <begin position="44"/>
        <end position="65"/>
    </location>
</feature>
<name>A0A369P008_9ACTN</name>
<comment type="subcellular location">
    <subcellularLocation>
        <location evidence="7">Cell membrane</location>
        <topology evidence="7">Single-pass membrane protein</topology>
    </subcellularLocation>
</comment>
<keyword evidence="2 7" id="KW-0812">Transmembrane</keyword>
<dbReference type="NCBIfam" id="TIGR00247">
    <property type="entry name" value="endolytic transglycosylase MltG"/>
    <property type="match status" value="1"/>
</dbReference>
<evidence type="ECO:0000256" key="7">
    <source>
        <dbReference type="HAMAP-Rule" id="MF_02065"/>
    </source>
</evidence>
<evidence type="ECO:0000313" key="9">
    <source>
        <dbReference type="EMBL" id="RDC43672.1"/>
    </source>
</evidence>
<reference evidence="9 10" key="1">
    <citation type="journal article" date="2018" name="Elife">
        <title>Discovery and characterization of a prevalent human gut bacterial enzyme sufficient for the inactivation of a family of plant toxins.</title>
        <authorList>
            <person name="Koppel N."/>
            <person name="Bisanz J.E."/>
            <person name="Pandelia M.E."/>
            <person name="Turnbaugh P.J."/>
            <person name="Balskus E.P."/>
        </authorList>
    </citation>
    <scope>NUCLEOTIDE SEQUENCE [LARGE SCALE GENOMIC DNA]</scope>
    <source>
        <strain evidence="9 10">OB21 GAM 11</strain>
    </source>
</reference>
<evidence type="ECO:0000256" key="2">
    <source>
        <dbReference type="ARBA" id="ARBA00022692"/>
    </source>
</evidence>
<dbReference type="Gene3D" id="3.30.1490.480">
    <property type="entry name" value="Endolytic murein transglycosylase"/>
    <property type="match status" value="1"/>
</dbReference>
<feature type="region of interest" description="Disordered" evidence="8">
    <location>
        <begin position="1"/>
        <end position="22"/>
    </location>
</feature>
<protein>
    <recommendedName>
        <fullName evidence="7">Endolytic murein transglycosylase</fullName>
        <ecNumber evidence="7">4.2.2.29</ecNumber>
    </recommendedName>
    <alternativeName>
        <fullName evidence="7">Peptidoglycan lytic transglycosylase</fullName>
    </alternativeName>
    <alternativeName>
        <fullName evidence="7">Peptidoglycan polymerization terminase</fullName>
    </alternativeName>
</protein>
<dbReference type="Proteomes" id="UP000253805">
    <property type="component" value="Unassembled WGS sequence"/>
</dbReference>
<dbReference type="Pfam" id="PF02618">
    <property type="entry name" value="YceG"/>
    <property type="match status" value="1"/>
</dbReference>
<dbReference type="AlphaFoldDB" id="A0A369P008"/>
<dbReference type="GO" id="GO:0009252">
    <property type="term" value="P:peptidoglycan biosynthetic process"/>
    <property type="evidence" value="ECO:0007669"/>
    <property type="project" value="UniProtKB-UniRule"/>
</dbReference>
<comment type="catalytic activity">
    <reaction evidence="7">
        <text>a peptidoglycan chain = a peptidoglycan chain with N-acetyl-1,6-anhydromuramyl-[peptide] at the reducing end + a peptidoglycan chain with N-acetylglucosamine at the non-reducing end.</text>
        <dbReference type="EC" id="4.2.2.29"/>
    </reaction>
</comment>
<keyword evidence="5 7" id="KW-0456">Lyase</keyword>
<comment type="function">
    <text evidence="7">Functions as a peptidoglycan terminase that cleaves nascent peptidoglycan strands endolytically to terminate their elongation.</text>
</comment>